<accession>A0A402CUS3</accession>
<dbReference type="Gene3D" id="3.40.960.10">
    <property type="entry name" value="VSR Endonuclease"/>
    <property type="match status" value="1"/>
</dbReference>
<dbReference type="OrthoDB" id="9757917at2"/>
<dbReference type="PANTHER" id="PTHR10887">
    <property type="entry name" value="DNA2/NAM7 HELICASE FAMILY"/>
    <property type="match status" value="1"/>
</dbReference>
<name>A0A402CUS3_9BACT</name>
<reference evidence="1 2" key="1">
    <citation type="journal article" date="2019" name="Int. J. Syst. Evol. Microbiol.">
        <title>Capsulimonas corticalis gen. nov., sp. nov., an aerobic capsulated bacterium, of a novel bacterial order, Capsulimonadales ord. nov., of the class Armatimonadia of the phylum Armatimonadetes.</title>
        <authorList>
            <person name="Li J."/>
            <person name="Kudo C."/>
            <person name="Tonouchi A."/>
        </authorList>
    </citation>
    <scope>NUCLEOTIDE SEQUENCE [LARGE SCALE GENOMIC DNA]</scope>
    <source>
        <strain evidence="1 2">AX-7</strain>
    </source>
</reference>
<protein>
    <submittedName>
        <fullName evidence="1">Uncharacterized protein</fullName>
    </submittedName>
</protein>
<sequence length="1893" mass="208428">MRVTTEELVRRKIEGWQSALIDLTRRNPLYALSPKARGVLPLTDPSLDELYTLLVRKRKSLTFVQSQIDPELLGEPKPRKSAHISLAEPEYKILNNLRLRGVSALREQGINILFLAAGMLEWVDPDTRSATRSPLLLIPVQLERLPGGDAFKLTRFEDEIEVNPTLRYRLSQGDLRIELPELPDEDDLAPSEYLASVAALLPQRPEWSVTPEVVLGRFSFLKMVMYRDLVAHTEQARQHPIVAALAGDRDALRGLPQVDLPPVAELDESLRGARTYQVLDADPTQQRAILAARAGQSFVLQGPPGTGKTQTIANIITECIAGGKRVLFVSQKMAALDAVFKRLRDKGLADLCLEAHSHKANKKDVLDQLRRALHARRQTLSGAEFSVEELDEIRDALAQVVTALHAPQEPLGLSVYEANGVVTQAVTTMELPFAFIAPEQVSREQYRRLETLAERLQNYHAIFAEIHTHPWRGVQAKRFTLDLQTRVRAVVGDLRPQVDLLASEAARLAALCRVDAPQTLAASEHLRDVADAAARTPKPPRAWLTEDSLAELRQTASRSQTRDQNHTDAKAALLRSWTPHILALDHAALLDRLGPRHIPTLRPALGPLWETRIADRFSDLDRALGETGDKIARLQRGLDGLGHFTGRAAARTLGAARHEARIAELALADPRPEAHWFAPGAIAALQAQASEASAQHQAYLTGRQTLFTDYSEAVLGLDLPGLRARFASDYVGFLRFFKPAFYQDRKTVTLTLKPEATRGGRDLLRDLTLAQDVRDRGEWIRAHSTELRAAFGRHFQNLETDWAAIGAALRQTSELSEACSGDVPAALMQRVVRSGPELEPLRDQHQAVVAQLQELDRAIQALGTLVDLTQLPFTNLPLSQAPMDELAAWLGGVREAAGDVHAARQETLACHLSQSSESPLAPLQVGAALIEARRLVAEAARIAAEGDALRRQYQQLYSGLETDWAAVLAALDWTETLRALYPEAALPSGLVDVVTEGSAPALADIAELGRALAARIAGVRRLLGELGELFPPERLTVLDLPLAQAAFPAFAAWLQLRLDRMGDLERWIDFQNLREECADNGMLSFFETATNRIPPADQIAPAFRKQFHRLWLDAVTDQIPALRRFRGEEHAVQIARFCALDQRQIDVAPEGVRTIAQKRKPVTVEGAISSIGEMGALKTQLSRQRPKAIRKLLADIPNLLFLLKPCLLMSPLSVSLFLASETIWFDTVIFDEASQVFTEDAVGAILRAKQVIIAGDTKQLPPTSFFSSLQDDGAGDDEEEDGGAAEFESVLKAADAFADPDSPHFAEHPLNWHYRSRHESLIAFSKVHFYKELIPYPSASLPSAVTFDYVADGVYYPGTGAARNNPIEARRVADRVIQHVRENPGQSVGVITFNEPQQTTILTEIERRKRETPDLIPLLTEEGSEGFFVKNIENVQGDERDVIFLSLGFGHDPSGKLSMNFGPLNQAGGERRLNVAVTRARQRMTVVASIQGGEIDTQRTSAEGPKLLKAYLEFAASGSQSGLAFEAHAVAAQSAFEQAIETALANAGYTVRRQVGLFEYRVDLGIVDDADPERYLLGIECDGPMYRDAPGARARERLRAQVLGTLGWRLLRVWSSDWVRDPQRELARIADAVARAKAGAWEPEAPALPIVTQEPGESNGSEETPIDGSLFAYHSSETPSSPAGANAVYETQAAYTTEGAVPFALPPGVDVYARWFAPLPGGRDTLYGDLPAQQKARADFLVQMVDLEGPLPLETAAQHMAEMSGVARAGARIREIVEEMADALALQDRLEQRDGFLWPRGGERPIPRVPAAQSAPRPIDEICLEEIGEAAVALLKIAYGMRRDELVIETARLLGYRNTGANIRDRIGDALSLLELDNRIHVVGTQIRALEMA</sequence>
<evidence type="ECO:0000313" key="2">
    <source>
        <dbReference type="Proteomes" id="UP000287394"/>
    </source>
</evidence>
<dbReference type="Pfam" id="PF13195">
    <property type="entry name" value="DUF4011"/>
    <property type="match status" value="1"/>
</dbReference>
<dbReference type="CDD" id="cd18808">
    <property type="entry name" value="SF1_C_Upf1"/>
    <property type="match status" value="1"/>
</dbReference>
<gene>
    <name evidence="1" type="ORF">CCAX7_11120</name>
</gene>
<dbReference type="InterPro" id="IPR027417">
    <property type="entry name" value="P-loop_NTPase"/>
</dbReference>
<dbReference type="KEGG" id="ccot:CCAX7_11120"/>
<dbReference type="InterPro" id="IPR045055">
    <property type="entry name" value="DNA2/NAM7-like"/>
</dbReference>
<dbReference type="Gene3D" id="3.40.50.300">
    <property type="entry name" value="P-loop containing nucleotide triphosphate hydrolases"/>
    <property type="match status" value="3"/>
</dbReference>
<dbReference type="InterPro" id="IPR041679">
    <property type="entry name" value="DNA2/NAM7-like_C"/>
</dbReference>
<dbReference type="InterPro" id="IPR041677">
    <property type="entry name" value="DNA2/NAM7_AAA_11"/>
</dbReference>
<dbReference type="Proteomes" id="UP000287394">
    <property type="component" value="Chromosome"/>
</dbReference>
<proteinExistence type="predicted"/>
<dbReference type="Pfam" id="PF18741">
    <property type="entry name" value="MTES_1575"/>
    <property type="match status" value="1"/>
</dbReference>
<keyword evidence="2" id="KW-1185">Reference proteome</keyword>
<dbReference type="InterPro" id="IPR049468">
    <property type="entry name" value="Restrct_endonuc-II-like_dom"/>
</dbReference>
<dbReference type="EMBL" id="AP025739">
    <property type="protein sequence ID" value="BDI29061.1"/>
    <property type="molecule type" value="Genomic_DNA"/>
</dbReference>
<dbReference type="SUPFAM" id="SSF52980">
    <property type="entry name" value="Restriction endonuclease-like"/>
    <property type="match status" value="1"/>
</dbReference>
<dbReference type="SUPFAM" id="SSF52540">
    <property type="entry name" value="P-loop containing nucleoside triphosphate hydrolases"/>
    <property type="match status" value="2"/>
</dbReference>
<dbReference type="InterPro" id="IPR011335">
    <property type="entry name" value="Restrct_endonuc-II-like"/>
</dbReference>
<organism evidence="1 2">
    <name type="scientific">Capsulimonas corticalis</name>
    <dbReference type="NCBI Taxonomy" id="2219043"/>
    <lineage>
        <taxon>Bacteria</taxon>
        <taxon>Bacillati</taxon>
        <taxon>Armatimonadota</taxon>
        <taxon>Armatimonadia</taxon>
        <taxon>Capsulimonadales</taxon>
        <taxon>Capsulimonadaceae</taxon>
        <taxon>Capsulimonas</taxon>
    </lineage>
</organism>
<dbReference type="InterPro" id="IPR047187">
    <property type="entry name" value="SF1_C_Upf1"/>
</dbReference>
<dbReference type="GO" id="GO:0004386">
    <property type="term" value="F:helicase activity"/>
    <property type="evidence" value="ECO:0007669"/>
    <property type="project" value="InterPro"/>
</dbReference>
<dbReference type="FunFam" id="3.40.960.10:FF:000002">
    <property type="entry name" value="DNA helicase related protein"/>
    <property type="match status" value="1"/>
</dbReference>
<dbReference type="Pfam" id="PF13086">
    <property type="entry name" value="AAA_11"/>
    <property type="match status" value="2"/>
</dbReference>
<dbReference type="Pfam" id="PF13087">
    <property type="entry name" value="AAA_12"/>
    <property type="match status" value="1"/>
</dbReference>
<dbReference type="InterPro" id="IPR025103">
    <property type="entry name" value="DUF4011"/>
</dbReference>
<evidence type="ECO:0000313" key="1">
    <source>
        <dbReference type="EMBL" id="BDI29061.1"/>
    </source>
</evidence>